<organism evidence="1">
    <name type="scientific">viral metagenome</name>
    <dbReference type="NCBI Taxonomy" id="1070528"/>
    <lineage>
        <taxon>unclassified sequences</taxon>
        <taxon>metagenomes</taxon>
        <taxon>organismal metagenomes</taxon>
    </lineage>
</organism>
<reference evidence="1" key="1">
    <citation type="journal article" date="2020" name="Nature">
        <title>Giant virus diversity and host interactions through global metagenomics.</title>
        <authorList>
            <person name="Schulz F."/>
            <person name="Roux S."/>
            <person name="Paez-Espino D."/>
            <person name="Jungbluth S."/>
            <person name="Walsh D.A."/>
            <person name="Denef V.J."/>
            <person name="McMahon K.D."/>
            <person name="Konstantinidis K.T."/>
            <person name="Eloe-Fadrosh E.A."/>
            <person name="Kyrpides N.C."/>
            <person name="Woyke T."/>
        </authorList>
    </citation>
    <scope>NUCLEOTIDE SEQUENCE</scope>
    <source>
        <strain evidence="1">GVMAG-S-1102244-55</strain>
    </source>
</reference>
<dbReference type="AlphaFoldDB" id="A0A6C0KBH9"/>
<protein>
    <submittedName>
        <fullName evidence="1">Uncharacterized protein</fullName>
    </submittedName>
</protein>
<dbReference type="EMBL" id="MN740848">
    <property type="protein sequence ID" value="QHU15029.1"/>
    <property type="molecule type" value="Genomic_DNA"/>
</dbReference>
<accession>A0A6C0KBH9</accession>
<name>A0A6C0KBH9_9ZZZZ</name>
<sequence>METVANHYSDIEYSSDEELEDNSWMSILENEEKDYKSFYKENIDIIKIFFTYVDSNNNIYYVKKDNLLIDNNTIKKDQLIYLLKKNKNYNNKQHRLISILQYNFDLEPEEVLNYLKYKEKYNFLTIVSKINNILWNDTISLFKNLNSLHIIYYEEPIKKSSNTKKVYIRNRKLKRKKHTRKRT</sequence>
<evidence type="ECO:0000313" key="1">
    <source>
        <dbReference type="EMBL" id="QHU15029.1"/>
    </source>
</evidence>
<proteinExistence type="predicted"/>